<dbReference type="GO" id="GO:0034314">
    <property type="term" value="P:Arp2/3 complex-mediated actin nucleation"/>
    <property type="evidence" value="ECO:0007669"/>
    <property type="project" value="InterPro"/>
</dbReference>
<dbReference type="GO" id="GO:0030833">
    <property type="term" value="P:regulation of actin filament polymerization"/>
    <property type="evidence" value="ECO:0007669"/>
    <property type="project" value="InterPro"/>
</dbReference>
<evidence type="ECO:0000313" key="6">
    <source>
        <dbReference type="EMBL" id="CDW82089.1"/>
    </source>
</evidence>
<evidence type="ECO:0000256" key="1">
    <source>
        <dbReference type="ARBA" id="ARBA00004245"/>
    </source>
</evidence>
<keyword evidence="4" id="KW-0206">Cytoskeleton</keyword>
<comment type="similarity">
    <text evidence="2">Belongs to the ARPC5 family.</text>
</comment>
<proteinExistence type="inferred from homology"/>
<evidence type="ECO:0000313" key="7">
    <source>
        <dbReference type="Proteomes" id="UP000039865"/>
    </source>
</evidence>
<evidence type="ECO:0000256" key="4">
    <source>
        <dbReference type="ARBA" id="ARBA00023212"/>
    </source>
</evidence>
<organism evidence="6 7">
    <name type="scientific">Stylonychia lemnae</name>
    <name type="common">Ciliate</name>
    <dbReference type="NCBI Taxonomy" id="5949"/>
    <lineage>
        <taxon>Eukaryota</taxon>
        <taxon>Sar</taxon>
        <taxon>Alveolata</taxon>
        <taxon>Ciliophora</taxon>
        <taxon>Intramacronucleata</taxon>
        <taxon>Spirotrichea</taxon>
        <taxon>Stichotrichia</taxon>
        <taxon>Sporadotrichida</taxon>
        <taxon>Oxytrichidae</taxon>
        <taxon>Stylonychinae</taxon>
        <taxon>Stylonychia</taxon>
    </lineage>
</organism>
<evidence type="ECO:0000256" key="3">
    <source>
        <dbReference type="ARBA" id="ARBA00022490"/>
    </source>
</evidence>
<dbReference type="Gene3D" id="1.25.40.190">
    <property type="entry name" value="Actin-related protein 2/3 complex subunit 5"/>
    <property type="match status" value="1"/>
</dbReference>
<sequence length="158" mass="18314">MEKSNKDQQKELKKKEKEEALEKQTNEEFTQKKQKAQSAGQYPFLLNQEYSIIYSGDLMKLLGVWLDNPPFKSSNTALKIETFFAIMSCLGQLKQDQIDKIANQTTTGLDTKQAITLTKYIFRAFELLDKKDQIQLKIQERYGQSSILKAGFERYPIC</sequence>
<keyword evidence="3" id="KW-0963">Cytoplasm</keyword>
<feature type="region of interest" description="Disordered" evidence="5">
    <location>
        <begin position="1"/>
        <end position="34"/>
    </location>
</feature>
<dbReference type="Pfam" id="PF04699">
    <property type="entry name" value="P16-Arc"/>
    <property type="match status" value="1"/>
</dbReference>
<dbReference type="Proteomes" id="UP000039865">
    <property type="component" value="Unassembled WGS sequence"/>
</dbReference>
<reference evidence="6 7" key="1">
    <citation type="submission" date="2014-06" db="EMBL/GenBank/DDBJ databases">
        <authorList>
            <person name="Swart Estienne"/>
        </authorList>
    </citation>
    <scope>NUCLEOTIDE SEQUENCE [LARGE SCALE GENOMIC DNA]</scope>
    <source>
        <strain evidence="6 7">130c</strain>
    </source>
</reference>
<accession>A0A078AIP3</accession>
<dbReference type="GO" id="GO:0005885">
    <property type="term" value="C:Arp2/3 protein complex"/>
    <property type="evidence" value="ECO:0007669"/>
    <property type="project" value="InterPro"/>
</dbReference>
<evidence type="ECO:0000256" key="2">
    <source>
        <dbReference type="ARBA" id="ARBA00006084"/>
    </source>
</evidence>
<dbReference type="InterPro" id="IPR036743">
    <property type="entry name" value="ARPC5_sf"/>
</dbReference>
<comment type="subcellular location">
    <subcellularLocation>
        <location evidence="1">Cytoplasm</location>
        <location evidence="1">Cytoskeleton</location>
    </subcellularLocation>
</comment>
<dbReference type="EMBL" id="CCKQ01010562">
    <property type="protein sequence ID" value="CDW82089.1"/>
    <property type="molecule type" value="Genomic_DNA"/>
</dbReference>
<feature type="compositionally biased region" description="Basic and acidic residues" evidence="5">
    <location>
        <begin position="1"/>
        <end position="31"/>
    </location>
</feature>
<name>A0A078AIP3_STYLE</name>
<dbReference type="InterPro" id="IPR006789">
    <property type="entry name" value="ARPC5"/>
</dbReference>
<evidence type="ECO:0000256" key="5">
    <source>
        <dbReference type="SAM" id="MobiDB-lite"/>
    </source>
</evidence>
<dbReference type="InParanoid" id="A0A078AIP3"/>
<keyword evidence="7" id="KW-1185">Reference proteome</keyword>
<dbReference type="AlphaFoldDB" id="A0A078AIP3"/>
<protein>
    <submittedName>
        <fullName evidence="6">Uncharacterized protein</fullName>
    </submittedName>
</protein>
<gene>
    <name evidence="6" type="primary">Contig5505.g5893</name>
    <name evidence="6" type="ORF">STYLEM_11116</name>
</gene>
<dbReference type="SUPFAM" id="SSF69103">
    <property type="entry name" value="Arp2/3 complex 16 kDa subunit ARPC5"/>
    <property type="match status" value="1"/>
</dbReference>